<accession>A0A0N4XQ92</accession>
<dbReference type="WBParaSite" id="NBR_0000469401-mRNA-1">
    <property type="protein sequence ID" value="NBR_0000469401-mRNA-1"/>
    <property type="gene ID" value="NBR_0000469401"/>
</dbReference>
<organism evidence="3">
    <name type="scientific">Nippostrongylus brasiliensis</name>
    <name type="common">Rat hookworm</name>
    <dbReference type="NCBI Taxonomy" id="27835"/>
    <lineage>
        <taxon>Eukaryota</taxon>
        <taxon>Metazoa</taxon>
        <taxon>Ecdysozoa</taxon>
        <taxon>Nematoda</taxon>
        <taxon>Chromadorea</taxon>
        <taxon>Rhabditida</taxon>
        <taxon>Rhabditina</taxon>
        <taxon>Rhabditomorpha</taxon>
        <taxon>Strongyloidea</taxon>
        <taxon>Heligmosomidae</taxon>
        <taxon>Nippostrongylus</taxon>
    </lineage>
</organism>
<proteinExistence type="predicted"/>
<evidence type="ECO:0000313" key="2">
    <source>
        <dbReference type="Proteomes" id="UP000271162"/>
    </source>
</evidence>
<dbReference type="EMBL" id="UYSL01009307">
    <property type="protein sequence ID" value="VDL68283.1"/>
    <property type="molecule type" value="Genomic_DNA"/>
</dbReference>
<reference evidence="1 2" key="2">
    <citation type="submission" date="2018-11" db="EMBL/GenBank/DDBJ databases">
        <authorList>
            <consortium name="Pathogen Informatics"/>
        </authorList>
    </citation>
    <scope>NUCLEOTIDE SEQUENCE [LARGE SCALE GENOMIC DNA]</scope>
</reference>
<name>A0A0N4XQ92_NIPBR</name>
<evidence type="ECO:0000313" key="3">
    <source>
        <dbReference type="WBParaSite" id="NBR_0000469401-mRNA-1"/>
    </source>
</evidence>
<dbReference type="Proteomes" id="UP000271162">
    <property type="component" value="Unassembled WGS sequence"/>
</dbReference>
<sequence>MWRIVVRQVCADNKQFSSYEGLKRAVVANVSDVSDNVSDEVIRSFVGSMGNRVFDVIRENGGPIDY</sequence>
<protein>
    <submittedName>
        <fullName evidence="3">DUF2179 domain-containing protein</fullName>
    </submittedName>
</protein>
<dbReference type="AlphaFoldDB" id="A0A0N4XQ92"/>
<gene>
    <name evidence="1" type="ORF">NBR_LOCUS4694</name>
</gene>
<dbReference type="STRING" id="27835.A0A0N4XQ92"/>
<keyword evidence="2" id="KW-1185">Reference proteome</keyword>
<reference evidence="3" key="1">
    <citation type="submission" date="2017-02" db="UniProtKB">
        <authorList>
            <consortium name="WormBaseParasite"/>
        </authorList>
    </citation>
    <scope>IDENTIFICATION</scope>
</reference>
<evidence type="ECO:0000313" key="1">
    <source>
        <dbReference type="EMBL" id="VDL68283.1"/>
    </source>
</evidence>